<feature type="compositionally biased region" description="Low complexity" evidence="2">
    <location>
        <begin position="212"/>
        <end position="225"/>
    </location>
</feature>
<dbReference type="AlphaFoldDB" id="A0A2C6LEP5"/>
<proteinExistence type="predicted"/>
<feature type="coiled-coil region" evidence="1">
    <location>
        <begin position="834"/>
        <end position="861"/>
    </location>
</feature>
<name>A0A2C6LEP5_9APIC</name>
<feature type="transmembrane region" description="Helical" evidence="3">
    <location>
        <begin position="412"/>
        <end position="434"/>
    </location>
</feature>
<reference evidence="4 5" key="1">
    <citation type="journal article" date="2017" name="Int. J. Parasitol.">
        <title>The genome of the protozoan parasite Cystoisospora suis and a reverse vaccinology approach to identify vaccine candidates.</title>
        <authorList>
            <person name="Palmieri N."/>
            <person name="Shrestha A."/>
            <person name="Ruttkowski B."/>
            <person name="Beck T."/>
            <person name="Vogl C."/>
            <person name="Tomley F."/>
            <person name="Blake D.P."/>
            <person name="Joachim A."/>
        </authorList>
    </citation>
    <scope>NUCLEOTIDE SEQUENCE [LARGE SCALE GENOMIC DNA]</scope>
    <source>
        <strain evidence="4 5">Wien I</strain>
    </source>
</reference>
<feature type="non-terminal residue" evidence="4">
    <location>
        <position position="887"/>
    </location>
</feature>
<keyword evidence="3" id="KW-0812">Transmembrane</keyword>
<feature type="region of interest" description="Disordered" evidence="2">
    <location>
        <begin position="212"/>
        <end position="252"/>
    </location>
</feature>
<sequence length="887" mass="99546">MCGANSRTSSGGGICECVGANRFFQKSTGSCVCRRQFLYMENGVDLSDQDGAGNCQQQIYPCEGKNMLLHPSGEGCLSSEELCRLQCPKSSSTYLPDQQKCECGKIQPLNQSICDQNCRESKPKAWIRGDKLVFTAAGDPVTPTSSFSLEKLTARSRGLLAGSVPTCTDAEDPLLGCEVAFFKISKSGTVGYFAPPSWLEKTLTEALSKSKSSPFVSSSSSLSRLSHSHTQEAKEREDQESDMSQRRNAAVAPAEGDVLRGVDVSVSDPVRCLRSGSTVMWILSQEGSSSPSSSSSSGGDESFSSSPVFPSYLKNVAINSRSSFDYGTFARLRVDILSGYSWLLFSYTFDTPGVYTFGSVETPWSHMILKVVDASRNETCPSFTDFPQPPSKKLFDLLDISVRDTLTYRPHWLAVFTLTLLLFLFIFFLTSVLLRSFRKAFWVYPEADKLKLQGKKHDPETSMFKTLFNCLAWAKKAESLREEEKEVVPQDFDPRVFHAIYAELLQLLNCISNGLSDISKQRSRRHDLVKNRQISLSYTLGGFLRRIRDQTEELASAHHSTYRKLGTSAALLLLRRDRLNNLVRDACLAETNSHFDTSAQEKSRKAKKGQNGHSGSSRVRFEVSMDKEEAELPDVSVNSLPSAMIAPNLKEAIQDLAIRLQTEKSEETKRSLINRFKEEEISQLKNEEAVYGRILKSLSADSIGDLASQVQLDLQVYRRHEAFFSRQFESLQKRSSLFLHTGDILGKALAAHDELRRNSTGAAYLSVVGLYTSLSPLLLFATYERRGHLQKECQKFQEEVSSIVQGLVKTIEDHRSSLASYVAKETRQLTKQLHQLLEEDFQCLEESLENLEKEERETLEQQYTLEACKINRIYKEYTTYIDTRYTA</sequence>
<dbReference type="VEuPathDB" id="ToxoDB:CSUI_000911"/>
<dbReference type="OrthoDB" id="439917at2759"/>
<dbReference type="PANTHER" id="PTHR47236">
    <property type="entry name" value="GENE, 32742-RELATED-RELATED"/>
    <property type="match status" value="1"/>
</dbReference>
<evidence type="ECO:0000256" key="2">
    <source>
        <dbReference type="SAM" id="MobiDB-lite"/>
    </source>
</evidence>
<evidence type="ECO:0000256" key="3">
    <source>
        <dbReference type="SAM" id="Phobius"/>
    </source>
</evidence>
<dbReference type="Proteomes" id="UP000221165">
    <property type="component" value="Unassembled WGS sequence"/>
</dbReference>
<evidence type="ECO:0000313" key="4">
    <source>
        <dbReference type="EMBL" id="PHJ25234.1"/>
    </source>
</evidence>
<feature type="region of interest" description="Disordered" evidence="2">
    <location>
        <begin position="594"/>
        <end position="619"/>
    </location>
</feature>
<accession>A0A2C6LEP5</accession>
<gene>
    <name evidence="4" type="ORF">CSUI_000911</name>
</gene>
<dbReference type="GeneID" id="94424329"/>
<comment type="caution">
    <text evidence="4">The sequence shown here is derived from an EMBL/GenBank/DDBJ whole genome shotgun (WGS) entry which is preliminary data.</text>
</comment>
<protein>
    <submittedName>
        <fullName evidence="4">Gcc2 and gcc3 domain protein</fullName>
    </submittedName>
</protein>
<keyword evidence="3" id="KW-1133">Transmembrane helix</keyword>
<keyword evidence="3" id="KW-0472">Membrane</keyword>
<dbReference type="EMBL" id="MIGC01000359">
    <property type="protein sequence ID" value="PHJ25234.1"/>
    <property type="molecule type" value="Genomic_DNA"/>
</dbReference>
<dbReference type="RefSeq" id="XP_067926906.1">
    <property type="nucleotide sequence ID" value="XM_068061118.1"/>
</dbReference>
<evidence type="ECO:0000313" key="5">
    <source>
        <dbReference type="Proteomes" id="UP000221165"/>
    </source>
</evidence>
<keyword evidence="5" id="KW-1185">Reference proteome</keyword>
<keyword evidence="1" id="KW-0175">Coiled coil</keyword>
<dbReference type="PANTHER" id="PTHR47236:SF4">
    <property type="entry name" value="GENE 9195-RELATED"/>
    <property type="match status" value="1"/>
</dbReference>
<evidence type="ECO:0000256" key="1">
    <source>
        <dbReference type="SAM" id="Coils"/>
    </source>
</evidence>
<organism evidence="4 5">
    <name type="scientific">Cystoisospora suis</name>
    <dbReference type="NCBI Taxonomy" id="483139"/>
    <lineage>
        <taxon>Eukaryota</taxon>
        <taxon>Sar</taxon>
        <taxon>Alveolata</taxon>
        <taxon>Apicomplexa</taxon>
        <taxon>Conoidasida</taxon>
        <taxon>Coccidia</taxon>
        <taxon>Eucoccidiorida</taxon>
        <taxon>Eimeriorina</taxon>
        <taxon>Sarcocystidae</taxon>
        <taxon>Cystoisospora</taxon>
    </lineage>
</organism>